<proteinExistence type="predicted"/>
<dbReference type="EMBL" id="BNJK01000003">
    <property type="protein sequence ID" value="GHP00806.1"/>
    <property type="molecule type" value="Genomic_DNA"/>
</dbReference>
<accession>A0A8J3IYG9</accession>
<gene>
    <name evidence="2" type="ORF">KSF_108530</name>
</gene>
<comment type="caution">
    <text evidence="2">The sequence shown here is derived from an EMBL/GenBank/DDBJ whole genome shotgun (WGS) entry which is preliminary data.</text>
</comment>
<organism evidence="2 3">
    <name type="scientific">Reticulibacter mediterranei</name>
    <dbReference type="NCBI Taxonomy" id="2778369"/>
    <lineage>
        <taxon>Bacteria</taxon>
        <taxon>Bacillati</taxon>
        <taxon>Chloroflexota</taxon>
        <taxon>Ktedonobacteria</taxon>
        <taxon>Ktedonobacterales</taxon>
        <taxon>Reticulibacteraceae</taxon>
        <taxon>Reticulibacter</taxon>
    </lineage>
</organism>
<keyword evidence="3" id="KW-1185">Reference proteome</keyword>
<evidence type="ECO:0000313" key="2">
    <source>
        <dbReference type="EMBL" id="GHP00806.1"/>
    </source>
</evidence>
<name>A0A8J3IYG9_9CHLR</name>
<sequence length="107" mass="11850">MRQVIRINWLGESNDGPGLKLYSTYFHPECVADNYPNAVVRALMGEQVDMCHLGSELRTLEALPASPVLDFIDCDQCREPVPQAPSYNARPDAGWFPSSADQRPAAT</sequence>
<feature type="region of interest" description="Disordered" evidence="1">
    <location>
        <begin position="83"/>
        <end position="107"/>
    </location>
</feature>
<reference evidence="2" key="1">
    <citation type="submission" date="2020-10" db="EMBL/GenBank/DDBJ databases">
        <title>Taxonomic study of unclassified bacteria belonging to the class Ktedonobacteria.</title>
        <authorList>
            <person name="Yabe S."/>
            <person name="Wang C.M."/>
            <person name="Zheng Y."/>
            <person name="Sakai Y."/>
            <person name="Cavaletti L."/>
            <person name="Monciardini P."/>
            <person name="Donadio S."/>
        </authorList>
    </citation>
    <scope>NUCLEOTIDE SEQUENCE</scope>
    <source>
        <strain evidence="2">ID150040</strain>
    </source>
</reference>
<dbReference type="AlphaFoldDB" id="A0A8J3IYG9"/>
<dbReference type="RefSeq" id="WP_220211386.1">
    <property type="nucleotide sequence ID" value="NZ_BNJK01000003.1"/>
</dbReference>
<evidence type="ECO:0000313" key="3">
    <source>
        <dbReference type="Proteomes" id="UP000597444"/>
    </source>
</evidence>
<protein>
    <submittedName>
        <fullName evidence="2">Uncharacterized protein</fullName>
    </submittedName>
</protein>
<evidence type="ECO:0000256" key="1">
    <source>
        <dbReference type="SAM" id="MobiDB-lite"/>
    </source>
</evidence>
<dbReference type="Proteomes" id="UP000597444">
    <property type="component" value="Unassembled WGS sequence"/>
</dbReference>